<keyword evidence="4" id="KW-1185">Reference proteome</keyword>
<gene>
    <name evidence="2" type="ORF">OVN521_LOCUS38570</name>
    <name evidence="1" type="ORF">WKI299_LOCUS24027</name>
</gene>
<evidence type="ECO:0000313" key="2">
    <source>
        <dbReference type="EMBL" id="CAF4463172.1"/>
    </source>
</evidence>
<dbReference type="Proteomes" id="UP000663866">
    <property type="component" value="Unassembled WGS sequence"/>
</dbReference>
<dbReference type="EMBL" id="CAJNRF010010283">
    <property type="protein sequence ID" value="CAF2119231.1"/>
    <property type="molecule type" value="Genomic_DNA"/>
</dbReference>
<evidence type="ECO:0000313" key="3">
    <source>
        <dbReference type="Proteomes" id="UP000663856"/>
    </source>
</evidence>
<dbReference type="Proteomes" id="UP000663856">
    <property type="component" value="Unassembled WGS sequence"/>
</dbReference>
<feature type="non-terminal residue" evidence="1">
    <location>
        <position position="64"/>
    </location>
</feature>
<sequence>MVTGEINIISQPGQSCWTGLDQAGYIDWTDQARPNFQSSAWICGLTWQAGSSDLCVDTITWIII</sequence>
<evidence type="ECO:0000313" key="4">
    <source>
        <dbReference type="Proteomes" id="UP000663866"/>
    </source>
</evidence>
<feature type="non-terminal residue" evidence="1">
    <location>
        <position position="1"/>
    </location>
</feature>
<accession>A0A816VCA5</accession>
<protein>
    <submittedName>
        <fullName evidence="1">Uncharacterized protein</fullName>
    </submittedName>
</protein>
<comment type="caution">
    <text evidence="1">The sequence shown here is derived from an EMBL/GenBank/DDBJ whole genome shotgun (WGS) entry which is preliminary data.</text>
</comment>
<reference evidence="1" key="1">
    <citation type="submission" date="2021-02" db="EMBL/GenBank/DDBJ databases">
        <authorList>
            <person name="Nowell W R."/>
        </authorList>
    </citation>
    <scope>NUCLEOTIDE SEQUENCE</scope>
</reference>
<dbReference type="EMBL" id="CAJOBG010047937">
    <property type="protein sequence ID" value="CAF4463172.1"/>
    <property type="molecule type" value="Genomic_DNA"/>
</dbReference>
<dbReference type="AlphaFoldDB" id="A0A816VCA5"/>
<organism evidence="1 3">
    <name type="scientific">Rotaria magnacalcarata</name>
    <dbReference type="NCBI Taxonomy" id="392030"/>
    <lineage>
        <taxon>Eukaryota</taxon>
        <taxon>Metazoa</taxon>
        <taxon>Spiralia</taxon>
        <taxon>Gnathifera</taxon>
        <taxon>Rotifera</taxon>
        <taxon>Eurotatoria</taxon>
        <taxon>Bdelloidea</taxon>
        <taxon>Philodinida</taxon>
        <taxon>Philodinidae</taxon>
        <taxon>Rotaria</taxon>
    </lineage>
</organism>
<proteinExistence type="predicted"/>
<evidence type="ECO:0000313" key="1">
    <source>
        <dbReference type="EMBL" id="CAF2119231.1"/>
    </source>
</evidence>
<name>A0A816VCA5_9BILA</name>